<dbReference type="GeneID" id="108567863"/>
<dbReference type="SUPFAM" id="SSF69318">
    <property type="entry name" value="Integrin alpha N-terminal domain"/>
    <property type="match status" value="1"/>
</dbReference>
<dbReference type="InterPro" id="IPR029982">
    <property type="entry name" value="Kptn"/>
</dbReference>
<keyword evidence="1" id="KW-1185">Reference proteome</keyword>
<protein>
    <submittedName>
        <fullName evidence="2 3">Kaptin-like</fullName>
    </submittedName>
</protein>
<evidence type="ECO:0000313" key="2">
    <source>
        <dbReference type="RefSeq" id="XP_017784061.1"/>
    </source>
</evidence>
<dbReference type="InterPro" id="IPR028994">
    <property type="entry name" value="Integrin_alpha_N"/>
</dbReference>
<gene>
    <name evidence="2 3" type="primary">LOC108567863</name>
</gene>
<dbReference type="RefSeq" id="XP_017784061.1">
    <property type="nucleotide sequence ID" value="XM_017928572.1"/>
</dbReference>
<dbReference type="RefSeq" id="XP_017784062.1">
    <property type="nucleotide sequence ID" value="XM_017928573.1"/>
</dbReference>
<evidence type="ECO:0000313" key="3">
    <source>
        <dbReference type="RefSeq" id="XP_017784062.1"/>
    </source>
</evidence>
<name>A0ABM1NB62_NICVS</name>
<dbReference type="PANTHER" id="PTHR15435">
    <property type="entry name" value="KICSTOR COMPLEX PROTEIN KAPTIN"/>
    <property type="match status" value="1"/>
</dbReference>
<accession>A0ABM1NB62</accession>
<reference evidence="2 3" key="1">
    <citation type="submission" date="2025-05" db="UniProtKB">
        <authorList>
            <consortium name="RefSeq"/>
        </authorList>
    </citation>
    <scope>IDENTIFICATION</scope>
    <source>
        <tissue evidence="2 3">Whole Larva</tissue>
    </source>
</reference>
<dbReference type="Proteomes" id="UP000695000">
    <property type="component" value="Unplaced"/>
</dbReference>
<dbReference type="PANTHER" id="PTHR15435:SF2">
    <property type="entry name" value="KICSTOR COMPLEX PROTEIN KAPTIN"/>
    <property type="match status" value="1"/>
</dbReference>
<evidence type="ECO:0000313" key="1">
    <source>
        <dbReference type="Proteomes" id="UP000695000"/>
    </source>
</evidence>
<sequence>MNRMKQAHFFAIPTQGNVYTVKRLELADKSNKLLIATLKRQIYFFEYTENSSGELIPLSKEVSFTYIPSGTEIISLDVFNKSEKGNDFVIGIAIIKTIVDTGVHETYLNIYSESESKVFNIENIAQNCLTLELNFTPYHLTHTYLVTWQDGSLIKKEMVFLLSGSDKRIHVYKENIMNHFYKEIEADDLFPEFNNLPSVALWMDVHYYKNCSERISAYGTECGYLKLMKLCMKTNSVLFNYSTSFISPITQLRIYPFNKTWTKPTFITSHKDEDELVDIINLNINEGMCDIHDEELTDDSSSQTNTVIEKNSTETPDVDDNINYIRKNDNLSMSIENIADMESPISEDVCPDSKGYTFKERVEKFDDIPNLNLVVVNATLPSVCFCDIVHNGLTAYTTLKRTDHSSVTSCLEIGDVDFDGVDEILIGSSAEEIKLYKLVNGTTVLKEIKKIVSPIFNIQYFDIIGDGVKELIVLTMKGLYVLQHNEIDVQRKLEEKVFKLTMPETNFT</sequence>
<organism evidence="1 3">
    <name type="scientific">Nicrophorus vespilloides</name>
    <name type="common">Boreal carrion beetle</name>
    <dbReference type="NCBI Taxonomy" id="110193"/>
    <lineage>
        <taxon>Eukaryota</taxon>
        <taxon>Metazoa</taxon>
        <taxon>Ecdysozoa</taxon>
        <taxon>Arthropoda</taxon>
        <taxon>Hexapoda</taxon>
        <taxon>Insecta</taxon>
        <taxon>Pterygota</taxon>
        <taxon>Neoptera</taxon>
        <taxon>Endopterygota</taxon>
        <taxon>Coleoptera</taxon>
        <taxon>Polyphaga</taxon>
        <taxon>Staphyliniformia</taxon>
        <taxon>Silphidae</taxon>
        <taxon>Nicrophorinae</taxon>
        <taxon>Nicrophorus</taxon>
    </lineage>
</organism>
<proteinExistence type="predicted"/>